<evidence type="ECO:0000313" key="9">
    <source>
        <dbReference type="Proteomes" id="UP000284644"/>
    </source>
</evidence>
<name>A0A415L5Q4_9FIRM</name>
<evidence type="ECO:0000256" key="4">
    <source>
        <dbReference type="ARBA" id="ARBA00022989"/>
    </source>
</evidence>
<feature type="transmembrane region" description="Helical" evidence="6">
    <location>
        <begin position="90"/>
        <end position="112"/>
    </location>
</feature>
<evidence type="ECO:0000256" key="3">
    <source>
        <dbReference type="ARBA" id="ARBA00022692"/>
    </source>
</evidence>
<feature type="transmembrane region" description="Helical" evidence="6">
    <location>
        <begin position="428"/>
        <end position="448"/>
    </location>
</feature>
<keyword evidence="3 6" id="KW-0812">Transmembrane</keyword>
<feature type="transmembrane region" description="Helical" evidence="6">
    <location>
        <begin position="7"/>
        <end position="32"/>
    </location>
</feature>
<evidence type="ECO:0000256" key="1">
    <source>
        <dbReference type="ARBA" id="ARBA00004651"/>
    </source>
</evidence>
<evidence type="ECO:0000256" key="5">
    <source>
        <dbReference type="ARBA" id="ARBA00023136"/>
    </source>
</evidence>
<feature type="transmembrane region" description="Helical" evidence="6">
    <location>
        <begin position="302"/>
        <end position="323"/>
    </location>
</feature>
<dbReference type="EMBL" id="QSJW01000017">
    <property type="protein sequence ID" value="RHE08404.1"/>
    <property type="molecule type" value="Genomic_DNA"/>
</dbReference>
<evidence type="ECO:0000313" key="8">
    <source>
        <dbReference type="EMBL" id="RHL43810.1"/>
    </source>
</evidence>
<keyword evidence="5 6" id="KW-0472">Membrane</keyword>
<feature type="transmembrane region" description="Helical" evidence="6">
    <location>
        <begin position="373"/>
        <end position="389"/>
    </location>
</feature>
<dbReference type="EMBL" id="QROS01000015">
    <property type="protein sequence ID" value="RHL43810.1"/>
    <property type="molecule type" value="Genomic_DNA"/>
</dbReference>
<keyword evidence="4 6" id="KW-1133">Transmembrane helix</keyword>
<dbReference type="InterPro" id="IPR050833">
    <property type="entry name" value="Poly_Biosynth_Transport"/>
</dbReference>
<evidence type="ECO:0000256" key="6">
    <source>
        <dbReference type="SAM" id="Phobius"/>
    </source>
</evidence>
<feature type="transmembrane region" description="Helical" evidence="6">
    <location>
        <begin position="181"/>
        <end position="203"/>
    </location>
</feature>
<dbReference type="GO" id="GO:0005886">
    <property type="term" value="C:plasma membrane"/>
    <property type="evidence" value="ECO:0007669"/>
    <property type="project" value="UniProtKB-SubCell"/>
</dbReference>
<evidence type="ECO:0000256" key="2">
    <source>
        <dbReference type="ARBA" id="ARBA00022475"/>
    </source>
</evidence>
<feature type="transmembrane region" description="Helical" evidence="6">
    <location>
        <begin position="395"/>
        <end position="416"/>
    </location>
</feature>
<reference evidence="9 10" key="1">
    <citation type="submission" date="2018-08" db="EMBL/GenBank/DDBJ databases">
        <title>A genome reference for cultivated species of the human gut microbiota.</title>
        <authorList>
            <person name="Zou Y."/>
            <person name="Xue W."/>
            <person name="Luo G."/>
        </authorList>
    </citation>
    <scope>NUCLEOTIDE SEQUENCE [LARGE SCALE GENOMIC DNA]</scope>
    <source>
        <strain evidence="8 10">AF37-6AC</strain>
        <strain evidence="7 9">AM29-25AC</strain>
    </source>
</reference>
<dbReference type="PANTHER" id="PTHR30250">
    <property type="entry name" value="PST FAMILY PREDICTED COLANIC ACID TRANSPORTER"/>
    <property type="match status" value="1"/>
</dbReference>
<dbReference type="AlphaFoldDB" id="A0A415L5Q4"/>
<dbReference type="Proteomes" id="UP000285897">
    <property type="component" value="Unassembled WGS sequence"/>
</dbReference>
<feature type="transmembrane region" description="Helical" evidence="6">
    <location>
        <begin position="153"/>
        <end position="175"/>
    </location>
</feature>
<feature type="transmembrane region" description="Helical" evidence="6">
    <location>
        <begin position="52"/>
        <end position="69"/>
    </location>
</feature>
<dbReference type="PANTHER" id="PTHR30250:SF26">
    <property type="entry name" value="PSMA PROTEIN"/>
    <property type="match status" value="1"/>
</dbReference>
<dbReference type="RefSeq" id="WP_118045991.1">
    <property type="nucleotide sequence ID" value="NZ_JAAISX010000016.1"/>
</dbReference>
<feature type="transmembrane region" description="Helical" evidence="6">
    <location>
        <begin position="118"/>
        <end position="141"/>
    </location>
</feature>
<proteinExistence type="predicted"/>
<feature type="transmembrane region" description="Helical" evidence="6">
    <location>
        <begin position="460"/>
        <end position="483"/>
    </location>
</feature>
<dbReference type="Proteomes" id="UP000284644">
    <property type="component" value="Unassembled WGS sequence"/>
</dbReference>
<gene>
    <name evidence="8" type="ORF">DW021_15100</name>
    <name evidence="7" type="ORF">DW767_18255</name>
</gene>
<evidence type="ECO:0000313" key="10">
    <source>
        <dbReference type="Proteomes" id="UP000285897"/>
    </source>
</evidence>
<protein>
    <submittedName>
        <fullName evidence="8">Uncharacterized protein</fullName>
    </submittedName>
</protein>
<evidence type="ECO:0000313" key="7">
    <source>
        <dbReference type="EMBL" id="RHE08404.1"/>
    </source>
</evidence>
<feature type="transmembrane region" description="Helical" evidence="6">
    <location>
        <begin position="335"/>
        <end position="353"/>
    </location>
</feature>
<sequence length="497" mass="55654">MEKRRIIVNIICSLLLQVVTIVSGFILPKIIISSLGSETNGLVASINQFLNYVVLLEGGVSGVITASLYQPLSTNDKKKVSSIIRTTKRFFNQIGIVFVVYMCVVAFCYPLFTKTSQSYWYVVALTFVLGSNLLVQYFISLSYRLLLKADRKVYVESIVQLIVVVLNLVLVLITIKIYRDILVVKLVSAIVFLIQPIAFATYVNKNYHLDRHAPIDNTSIKQRWDGFGQNLAFFIHSNTDIVVLTIFKNLTSVSVYSIYNMIVMALKNLVISISSAISPSIGNVLAKGEKDKINEAFELYEFGLYYVATIMFSCCLVLILPFVKVYTTNITDANYLQPVFAVLLVLAEFVYCIRDPYVAVAYASGKFRETSKYAIIEALINIVISVILVRSLGLAGIAIGTLIAMVYRMIAHVIYLQKNILFRSLKHFVKKMLVFTFSGSCVVLLARFLKVDRCINIGQWLVNAVIVGIGSVLVITLISSIFFKSTVKKLVISKIKK</sequence>
<comment type="subcellular location">
    <subcellularLocation>
        <location evidence="1">Cell membrane</location>
        <topology evidence="1">Multi-pass membrane protein</topology>
    </subcellularLocation>
</comment>
<keyword evidence="2" id="KW-1003">Cell membrane</keyword>
<accession>A0A415L5Q4</accession>
<comment type="caution">
    <text evidence="8">The sequence shown here is derived from an EMBL/GenBank/DDBJ whole genome shotgun (WGS) entry which is preliminary data.</text>
</comment>
<organism evidence="8 10">
    <name type="scientific">Blautia obeum</name>
    <dbReference type="NCBI Taxonomy" id="40520"/>
    <lineage>
        <taxon>Bacteria</taxon>
        <taxon>Bacillati</taxon>
        <taxon>Bacillota</taxon>
        <taxon>Clostridia</taxon>
        <taxon>Lachnospirales</taxon>
        <taxon>Lachnospiraceae</taxon>
        <taxon>Blautia</taxon>
    </lineage>
</organism>